<dbReference type="Proteomes" id="UP000663879">
    <property type="component" value="Unassembled WGS sequence"/>
</dbReference>
<organism evidence="1 2">
    <name type="scientific">Brachionus calyciflorus</name>
    <dbReference type="NCBI Taxonomy" id="104777"/>
    <lineage>
        <taxon>Eukaryota</taxon>
        <taxon>Metazoa</taxon>
        <taxon>Spiralia</taxon>
        <taxon>Gnathifera</taxon>
        <taxon>Rotifera</taxon>
        <taxon>Eurotatoria</taxon>
        <taxon>Monogononta</taxon>
        <taxon>Pseudotrocha</taxon>
        <taxon>Ploima</taxon>
        <taxon>Brachionidae</taxon>
        <taxon>Brachionus</taxon>
    </lineage>
</organism>
<comment type="caution">
    <text evidence="1">The sequence shown here is derived from an EMBL/GenBank/DDBJ whole genome shotgun (WGS) entry which is preliminary data.</text>
</comment>
<evidence type="ECO:0000313" key="1">
    <source>
        <dbReference type="EMBL" id="CAF0842441.1"/>
    </source>
</evidence>
<feature type="non-terminal residue" evidence="1">
    <location>
        <position position="1"/>
    </location>
</feature>
<dbReference type="PROSITE" id="PS51257">
    <property type="entry name" value="PROKAR_LIPOPROTEIN"/>
    <property type="match status" value="1"/>
</dbReference>
<gene>
    <name evidence="1" type="ORF">OXX778_LOCUS8526</name>
</gene>
<dbReference type="OrthoDB" id="8063258at2759"/>
<accession>A0A813VRH8</accession>
<keyword evidence="2" id="KW-1185">Reference proteome</keyword>
<name>A0A813VRH8_9BILA</name>
<protein>
    <submittedName>
        <fullName evidence="1">Uncharacterized protein</fullName>
    </submittedName>
</protein>
<dbReference type="AlphaFoldDB" id="A0A813VRH8"/>
<reference evidence="1" key="1">
    <citation type="submission" date="2021-02" db="EMBL/GenBank/DDBJ databases">
        <authorList>
            <person name="Nowell W R."/>
        </authorList>
    </citation>
    <scope>NUCLEOTIDE SEQUENCE</scope>
    <source>
        <strain evidence="1">Ploen Becks lab</strain>
    </source>
</reference>
<proteinExistence type="predicted"/>
<dbReference type="EMBL" id="CAJNOC010001181">
    <property type="protein sequence ID" value="CAF0842441.1"/>
    <property type="molecule type" value="Genomic_DNA"/>
</dbReference>
<evidence type="ECO:0000313" key="2">
    <source>
        <dbReference type="Proteomes" id="UP000663879"/>
    </source>
</evidence>
<sequence length="118" mass="13977">MRIFNAACIPVFLFGCESWTLTERKTHLTNEELYEIVKQRPINKELRKRQLKFIGHCLRMAPDEPANIYALFKSKVRERNKIGRSTAQYIEQISRFLTNDNRVKLISSDITKYAIDKR</sequence>